<dbReference type="RefSeq" id="XP_038054191.1">
    <property type="nucleotide sequence ID" value="XM_038198263.1"/>
</dbReference>
<feature type="compositionally biased region" description="Polar residues" evidence="5">
    <location>
        <begin position="593"/>
        <end position="614"/>
    </location>
</feature>
<dbReference type="GO" id="GO:0008017">
    <property type="term" value="F:microtubule binding"/>
    <property type="evidence" value="ECO:0007669"/>
    <property type="project" value="TreeGrafter"/>
</dbReference>
<keyword evidence="4" id="KW-0206">Cytoskeleton</keyword>
<proteinExistence type="predicted"/>
<evidence type="ECO:0000313" key="7">
    <source>
        <dbReference type="EnsemblMetazoa" id="XP_038054191.1"/>
    </source>
</evidence>
<evidence type="ECO:0000259" key="6">
    <source>
        <dbReference type="Pfam" id="PF15259"/>
    </source>
</evidence>
<evidence type="ECO:0000256" key="1">
    <source>
        <dbReference type="ARBA" id="ARBA00004245"/>
    </source>
</evidence>
<dbReference type="InterPro" id="IPR026657">
    <property type="entry name" value="DDA3/GTSE-1"/>
</dbReference>
<accession>A0A913ZSY4</accession>
<feature type="compositionally biased region" description="Basic residues" evidence="5">
    <location>
        <begin position="353"/>
        <end position="366"/>
    </location>
</feature>
<sequence length="726" mass="77660">MESSSRTGKGNEPEVGILLDFGLPYNSAVQVNVNSEDAPEEATKVAFEELLHVPADKLDGKLATNRGDTEREDQQNSANNDTARCSQDTGTTEESPLWADVADEHLIESEQFDFDLPVSPVESAKVEVDDDDEVFFGPIGLTEACIAKKTQLKSQSPTECKPLSPLNVEQYVELFLEANKVAMELTSRKESDESQGSDSQESKDKETGGVDDKSEQSSETKPSIEVSDCQTGERDGLANLPGKAEVRTFKRLVRKEMRSPRRGTYTISVSPANTPPPPHLPSADDCVSKLTRDKPETLNFSAVGSRKQPSLKAPQSKLPVKGTRRSKLPTKGGLQKMIPSPNPSSGMSTDKLLRKKLSSPPKRKRLNSCESEDLGSEASSVASETSETAGLSMGVPKGKRPQPGSFLPKWTSGLRPPAKAATPSAESHQQKSTAACIKAPTAKPSLLQQGTLQRRMVQASRPLKLVKPGQRGSLQLSSKPQPVKAVVGVAKVPSAKEATKATPKKAASVRQTPSRLPSTPSTPVHQDKKAVPKRLLSSDQSATKPVGRSLSTSTIPTPRSKLMPPSTPSRSDSKVVPASAGSARRRSGIPTPSRRSIASTSRLGSTSSTISNPSPMRFRGQRTSTTTSSPSGSPFPHKPAPPTAKEGAIKLDLDSSPARPKEVTPRNGRPALETKTNLVGERKSSPVVGLLIDIKTETSEEKLPKAAVCQGSTGTRTNKENLIDLL</sequence>
<organism evidence="7 8">
    <name type="scientific">Patiria miniata</name>
    <name type="common">Bat star</name>
    <name type="synonym">Asterina miniata</name>
    <dbReference type="NCBI Taxonomy" id="46514"/>
    <lineage>
        <taxon>Eukaryota</taxon>
        <taxon>Metazoa</taxon>
        <taxon>Echinodermata</taxon>
        <taxon>Eleutherozoa</taxon>
        <taxon>Asterozoa</taxon>
        <taxon>Asteroidea</taxon>
        <taxon>Valvatacea</taxon>
        <taxon>Valvatida</taxon>
        <taxon>Asterinidae</taxon>
        <taxon>Patiria</taxon>
    </lineage>
</organism>
<keyword evidence="8" id="KW-1185">Reference proteome</keyword>
<feature type="compositionally biased region" description="Basic and acidic residues" evidence="5">
    <location>
        <begin position="286"/>
        <end position="296"/>
    </location>
</feature>
<dbReference type="OrthoDB" id="10072587at2759"/>
<evidence type="ECO:0000256" key="2">
    <source>
        <dbReference type="ARBA" id="ARBA00022490"/>
    </source>
</evidence>
<protein>
    <recommendedName>
        <fullName evidence="6">G2 and S phase-expressed protein 1 N-terminal domain-containing protein</fullName>
    </recommendedName>
</protein>
<dbReference type="GO" id="GO:0015630">
    <property type="term" value="C:microtubule cytoskeleton"/>
    <property type="evidence" value="ECO:0007669"/>
    <property type="project" value="TreeGrafter"/>
</dbReference>
<dbReference type="Proteomes" id="UP000887568">
    <property type="component" value="Unplaced"/>
</dbReference>
<feature type="compositionally biased region" description="Polar residues" evidence="5">
    <location>
        <begin position="75"/>
        <end position="94"/>
    </location>
</feature>
<dbReference type="Pfam" id="PF15259">
    <property type="entry name" value="GTSE1_N"/>
    <property type="match status" value="1"/>
</dbReference>
<dbReference type="EnsemblMetazoa" id="XM_038198263.1">
    <property type="protein sequence ID" value="XP_038054191.1"/>
    <property type="gene ID" value="LOC119726536"/>
</dbReference>
<evidence type="ECO:0000256" key="4">
    <source>
        <dbReference type="ARBA" id="ARBA00023212"/>
    </source>
</evidence>
<feature type="compositionally biased region" description="Low complexity" evidence="5">
    <location>
        <begin position="376"/>
        <end position="389"/>
    </location>
</feature>
<feature type="region of interest" description="Disordered" evidence="5">
    <location>
        <begin position="185"/>
        <end position="685"/>
    </location>
</feature>
<evidence type="ECO:0000256" key="5">
    <source>
        <dbReference type="SAM" id="MobiDB-lite"/>
    </source>
</evidence>
<feature type="compositionally biased region" description="Basic and acidic residues" evidence="5">
    <location>
        <begin position="647"/>
        <end position="664"/>
    </location>
</feature>
<feature type="compositionally biased region" description="Basic and acidic residues" evidence="5">
    <location>
        <begin position="244"/>
        <end position="259"/>
    </location>
</feature>
<dbReference type="OMA" id="ITMENDS"/>
<dbReference type="InterPro" id="IPR032768">
    <property type="entry name" value="GTSE1_N"/>
</dbReference>
<comment type="subcellular location">
    <subcellularLocation>
        <location evidence="1">Cytoplasm</location>
        <location evidence="1">Cytoskeleton</location>
    </subcellularLocation>
</comment>
<evidence type="ECO:0000256" key="3">
    <source>
        <dbReference type="ARBA" id="ARBA00022553"/>
    </source>
</evidence>
<evidence type="ECO:0000313" key="8">
    <source>
        <dbReference type="Proteomes" id="UP000887568"/>
    </source>
</evidence>
<dbReference type="GeneID" id="119726536"/>
<feature type="compositionally biased region" description="Low complexity" evidence="5">
    <location>
        <begin position="623"/>
        <end position="634"/>
    </location>
</feature>
<feature type="compositionally biased region" description="Polar residues" evidence="5">
    <location>
        <begin position="424"/>
        <end position="433"/>
    </location>
</feature>
<feature type="compositionally biased region" description="Basic and acidic residues" evidence="5">
    <location>
        <begin position="200"/>
        <end position="218"/>
    </location>
</feature>
<feature type="region of interest" description="Disordered" evidence="5">
    <location>
        <begin position="57"/>
        <end position="95"/>
    </location>
</feature>
<dbReference type="AlphaFoldDB" id="A0A913ZSY4"/>
<reference evidence="7" key="1">
    <citation type="submission" date="2022-11" db="UniProtKB">
        <authorList>
            <consortium name="EnsemblMetazoa"/>
        </authorList>
    </citation>
    <scope>IDENTIFICATION</scope>
</reference>
<dbReference type="PANTHER" id="PTHR21584">
    <property type="entry name" value="DIFFERENTIAL DISPLAY AND ACTIVATED BY P53 DDA3 /G2 S PHASE EXPRESSED 1"/>
    <property type="match status" value="1"/>
</dbReference>
<name>A0A913ZSY4_PATMI</name>
<feature type="domain" description="G2 and S phase-expressed protein 1 N-terminal" evidence="6">
    <location>
        <begin position="106"/>
        <end position="207"/>
    </location>
</feature>
<keyword evidence="3" id="KW-0597">Phosphoprotein</keyword>
<feature type="compositionally biased region" description="Low complexity" evidence="5">
    <location>
        <begin position="479"/>
        <end position="523"/>
    </location>
</feature>
<dbReference type="PANTHER" id="PTHR21584:SF9">
    <property type="entry name" value="G2 AND S PHASE-EXPRESSED PROTEIN 1 N-TERMINAL DOMAIN-CONTAINING PROTEIN"/>
    <property type="match status" value="1"/>
</dbReference>
<feature type="compositionally biased region" description="Polar residues" evidence="5">
    <location>
        <begin position="537"/>
        <end position="557"/>
    </location>
</feature>
<keyword evidence="2" id="KW-0963">Cytoplasm</keyword>